<feature type="signal peptide" evidence="1">
    <location>
        <begin position="1"/>
        <end position="18"/>
    </location>
</feature>
<dbReference type="STRING" id="4558.A0A1Z5RM24"/>
<protein>
    <recommendedName>
        <fullName evidence="4">Secreted protein</fullName>
    </recommendedName>
</protein>
<organism evidence="2 3">
    <name type="scientific">Sorghum bicolor</name>
    <name type="common">Sorghum</name>
    <name type="synonym">Sorghum vulgare</name>
    <dbReference type="NCBI Taxonomy" id="4558"/>
    <lineage>
        <taxon>Eukaryota</taxon>
        <taxon>Viridiplantae</taxon>
        <taxon>Streptophyta</taxon>
        <taxon>Embryophyta</taxon>
        <taxon>Tracheophyta</taxon>
        <taxon>Spermatophyta</taxon>
        <taxon>Magnoliopsida</taxon>
        <taxon>Liliopsida</taxon>
        <taxon>Poales</taxon>
        <taxon>Poaceae</taxon>
        <taxon>PACMAD clade</taxon>
        <taxon>Panicoideae</taxon>
        <taxon>Andropogonodae</taxon>
        <taxon>Andropogoneae</taxon>
        <taxon>Sorghinae</taxon>
        <taxon>Sorghum</taxon>
    </lineage>
</organism>
<gene>
    <name evidence="2" type="ORF">SORBI_3004G114000</name>
</gene>
<evidence type="ECO:0000313" key="3">
    <source>
        <dbReference type="Proteomes" id="UP000000768"/>
    </source>
</evidence>
<name>A0A1Z5RM24_SORBI</name>
<sequence>MGSRACLFLAIPLSPSSGYPTFPATLEWKGFALGDFTGNLAVPPSLPRSAGFWGDGPASSSVGSSVRRIWAIGRSSLTHGGFVRVLVKFFNGAVGFGRSMICAFLRAITGWGMLAFRVDLGNRFTDRHSWTSCSVPVRPCGRPSLARSALLQAGVTGARAQRNKHSFPSRQGKVRLTKWYSPYTQKERTKVSCPP</sequence>
<reference evidence="3" key="2">
    <citation type="journal article" date="2018" name="Plant J.">
        <title>The Sorghum bicolor reference genome: improved assembly, gene annotations, a transcriptome atlas, and signatures of genome organization.</title>
        <authorList>
            <person name="McCormick R.F."/>
            <person name="Truong S.K."/>
            <person name="Sreedasyam A."/>
            <person name="Jenkins J."/>
            <person name="Shu S."/>
            <person name="Sims D."/>
            <person name="Kennedy M."/>
            <person name="Amirebrahimi M."/>
            <person name="Weers B.D."/>
            <person name="McKinley B."/>
            <person name="Mattison A."/>
            <person name="Morishige D.T."/>
            <person name="Grimwood J."/>
            <person name="Schmutz J."/>
            <person name="Mullet J.E."/>
        </authorList>
    </citation>
    <scope>NUCLEOTIDE SEQUENCE [LARGE SCALE GENOMIC DNA]</scope>
    <source>
        <strain evidence="3">cv. BTx623</strain>
    </source>
</reference>
<evidence type="ECO:0000313" key="2">
    <source>
        <dbReference type="EMBL" id="OQU84727.1"/>
    </source>
</evidence>
<keyword evidence="1" id="KW-0732">Signal</keyword>
<dbReference type="EMBL" id="CM000763">
    <property type="protein sequence ID" value="OQU84727.1"/>
    <property type="molecule type" value="Genomic_DNA"/>
</dbReference>
<reference evidence="2 3" key="1">
    <citation type="journal article" date="2009" name="Nature">
        <title>The Sorghum bicolor genome and the diversification of grasses.</title>
        <authorList>
            <person name="Paterson A.H."/>
            <person name="Bowers J.E."/>
            <person name="Bruggmann R."/>
            <person name="Dubchak I."/>
            <person name="Grimwood J."/>
            <person name="Gundlach H."/>
            <person name="Haberer G."/>
            <person name="Hellsten U."/>
            <person name="Mitros T."/>
            <person name="Poliakov A."/>
            <person name="Schmutz J."/>
            <person name="Spannagl M."/>
            <person name="Tang H."/>
            <person name="Wang X."/>
            <person name="Wicker T."/>
            <person name="Bharti A.K."/>
            <person name="Chapman J."/>
            <person name="Feltus F.A."/>
            <person name="Gowik U."/>
            <person name="Grigoriev I.V."/>
            <person name="Lyons E."/>
            <person name="Maher C.A."/>
            <person name="Martis M."/>
            <person name="Narechania A."/>
            <person name="Otillar R.P."/>
            <person name="Penning B.W."/>
            <person name="Salamov A.A."/>
            <person name="Wang Y."/>
            <person name="Zhang L."/>
            <person name="Carpita N.C."/>
            <person name="Freeling M."/>
            <person name="Gingle A.R."/>
            <person name="Hash C.T."/>
            <person name="Keller B."/>
            <person name="Klein P."/>
            <person name="Kresovich S."/>
            <person name="McCann M.C."/>
            <person name="Ming R."/>
            <person name="Peterson D.G."/>
            <person name="Mehboob-ur-Rahman"/>
            <person name="Ware D."/>
            <person name="Westhoff P."/>
            <person name="Mayer K.F."/>
            <person name="Messing J."/>
            <person name="Rokhsar D.S."/>
        </authorList>
    </citation>
    <scope>NUCLEOTIDE SEQUENCE [LARGE SCALE GENOMIC DNA]</scope>
    <source>
        <strain evidence="3">cv. BTx623</strain>
    </source>
</reference>
<feature type="chain" id="PRO_5013165290" description="Secreted protein" evidence="1">
    <location>
        <begin position="19"/>
        <end position="195"/>
    </location>
</feature>
<proteinExistence type="predicted"/>
<dbReference type="AlphaFoldDB" id="A0A1Z5RM24"/>
<keyword evidence="3" id="KW-1185">Reference proteome</keyword>
<evidence type="ECO:0000256" key="1">
    <source>
        <dbReference type="SAM" id="SignalP"/>
    </source>
</evidence>
<accession>A0A1Z5RM24</accession>
<dbReference type="ExpressionAtlas" id="A0A1Z5RM24">
    <property type="expression patterns" value="baseline"/>
</dbReference>
<dbReference type="InParanoid" id="A0A1Z5RM24"/>
<dbReference type="Gramene" id="OQU84727">
    <property type="protein sequence ID" value="OQU84727"/>
    <property type="gene ID" value="SORBI_3004G114000"/>
</dbReference>
<evidence type="ECO:0008006" key="4">
    <source>
        <dbReference type="Google" id="ProtNLM"/>
    </source>
</evidence>
<dbReference type="Proteomes" id="UP000000768">
    <property type="component" value="Chromosome 4"/>
</dbReference>